<feature type="domain" description="Dihydrodipicolinate reductase N-terminal" evidence="3">
    <location>
        <begin position="9"/>
        <end position="73"/>
    </location>
</feature>
<evidence type="ECO:0000259" key="4">
    <source>
        <dbReference type="Pfam" id="PF19328"/>
    </source>
</evidence>
<dbReference type="Pfam" id="PF19328">
    <property type="entry name" value="DAP_DH_C"/>
    <property type="match status" value="1"/>
</dbReference>
<reference evidence="5" key="1">
    <citation type="submission" date="2022-08" db="EMBL/GenBank/DDBJ databases">
        <authorList>
            <person name="Vandamme P."/>
            <person name="Hettiarachchi A."/>
            <person name="Peeters C."/>
            <person name="Cnockaert M."/>
            <person name="Carlier A."/>
        </authorList>
    </citation>
    <scope>NUCLEOTIDE SEQUENCE</scope>
    <source>
        <strain evidence="5">LMG 31809</strain>
    </source>
</reference>
<dbReference type="Pfam" id="PF01113">
    <property type="entry name" value="DapB_N"/>
    <property type="match status" value="1"/>
</dbReference>
<evidence type="ECO:0000313" key="5">
    <source>
        <dbReference type="EMBL" id="MDA5193508.1"/>
    </source>
</evidence>
<accession>A0A9X3TXJ3</accession>
<sequence>MTYRVVQWATGAMGKSCLRAVIDHPDLELAGLYVYSDSKAGRDAGDIARRDPTGVFATKSIDDILALDADVVIHCPLLRFPYDAHDEDVCRLLESGKNVIALNNYFHPASISPAYAAKLEASAKKGGVTLVGAGINPGFIAERVAAMASGLCLDIDSIYCREVFDCLGMPNPDYVFGVMGMGSDPASIDLKDGKLARLFTDMYRQPVGALAERLGVTLDRIEADHQVTLAPEDIEARAGIIKAGTVAATNWQLHGIRNGERFITHSVNWVMGKNLPGYEDAKHWKVSIRGLPGVTIDMNLDEPENTTAKTKSEQYSAAAVVSQAIPHVVAAAPGLYQLPIANWREHLTAP</sequence>
<keyword evidence="2" id="KW-0560">Oxidoreductase</keyword>
<gene>
    <name evidence="5" type="ORF">NYP16_06015</name>
</gene>
<dbReference type="InterPro" id="IPR000846">
    <property type="entry name" value="DapB_N"/>
</dbReference>
<keyword evidence="1" id="KW-0521">NADP</keyword>
<keyword evidence="6" id="KW-1185">Reference proteome</keyword>
<proteinExistence type="predicted"/>
<dbReference type="SUPFAM" id="SSF51735">
    <property type="entry name" value="NAD(P)-binding Rossmann-fold domains"/>
    <property type="match status" value="1"/>
</dbReference>
<dbReference type="RefSeq" id="WP_274943210.1">
    <property type="nucleotide sequence ID" value="NZ_JANWOI010000002.1"/>
</dbReference>
<protein>
    <recommendedName>
        <fullName evidence="7">Dihydrodipicolinate reductase</fullName>
    </recommendedName>
</protein>
<evidence type="ECO:0000259" key="3">
    <source>
        <dbReference type="Pfam" id="PF01113"/>
    </source>
</evidence>
<comment type="caution">
    <text evidence="5">The sequence shown here is derived from an EMBL/GenBank/DDBJ whole genome shotgun (WGS) entry which is preliminary data.</text>
</comment>
<dbReference type="Proteomes" id="UP001141619">
    <property type="component" value="Unassembled WGS sequence"/>
</dbReference>
<evidence type="ECO:0000313" key="6">
    <source>
        <dbReference type="Proteomes" id="UP001141619"/>
    </source>
</evidence>
<dbReference type="GO" id="GO:0009089">
    <property type="term" value="P:lysine biosynthetic process via diaminopimelate"/>
    <property type="evidence" value="ECO:0007669"/>
    <property type="project" value="InterPro"/>
</dbReference>
<dbReference type="AlphaFoldDB" id="A0A9X3TXJ3"/>
<name>A0A9X3TXJ3_9PROT</name>
<dbReference type="GO" id="GO:0008839">
    <property type="term" value="F:4-hydroxy-tetrahydrodipicolinate reductase"/>
    <property type="evidence" value="ECO:0007669"/>
    <property type="project" value="InterPro"/>
</dbReference>
<evidence type="ECO:0000256" key="1">
    <source>
        <dbReference type="ARBA" id="ARBA00022857"/>
    </source>
</evidence>
<feature type="domain" description="2,4-diaminopentanoate dehydrogenase C-terminal" evidence="4">
    <location>
        <begin position="148"/>
        <end position="338"/>
    </location>
</feature>
<organism evidence="5 6">
    <name type="scientific">Govanella unica</name>
    <dbReference type="NCBI Taxonomy" id="2975056"/>
    <lineage>
        <taxon>Bacteria</taxon>
        <taxon>Pseudomonadati</taxon>
        <taxon>Pseudomonadota</taxon>
        <taxon>Alphaproteobacteria</taxon>
        <taxon>Emcibacterales</taxon>
        <taxon>Govanellaceae</taxon>
        <taxon>Govanella</taxon>
    </lineage>
</organism>
<dbReference type="Gene3D" id="3.40.50.720">
    <property type="entry name" value="NAD(P)-binding Rossmann-like Domain"/>
    <property type="match status" value="1"/>
</dbReference>
<dbReference type="CDD" id="cd24146">
    <property type="entry name" value="nat-AmDH_N_like"/>
    <property type="match status" value="1"/>
</dbReference>
<dbReference type="InterPro" id="IPR045760">
    <property type="entry name" value="DAP_DH_C"/>
</dbReference>
<dbReference type="InterPro" id="IPR036291">
    <property type="entry name" value="NAD(P)-bd_dom_sf"/>
</dbReference>
<reference evidence="5" key="2">
    <citation type="journal article" date="2023" name="Syst. Appl. Microbiol.">
        <title>Govania unica gen. nov., sp. nov., a rare biosphere bacterium that represents a novel family in the class Alphaproteobacteria.</title>
        <authorList>
            <person name="Vandamme P."/>
            <person name="Peeters C."/>
            <person name="Hettiarachchi A."/>
            <person name="Cnockaert M."/>
            <person name="Carlier A."/>
        </authorList>
    </citation>
    <scope>NUCLEOTIDE SEQUENCE</scope>
    <source>
        <strain evidence="5">LMG 31809</strain>
    </source>
</reference>
<evidence type="ECO:0008006" key="7">
    <source>
        <dbReference type="Google" id="ProtNLM"/>
    </source>
</evidence>
<evidence type="ECO:0000256" key="2">
    <source>
        <dbReference type="ARBA" id="ARBA00023002"/>
    </source>
</evidence>
<dbReference type="EMBL" id="JANWOI010000002">
    <property type="protein sequence ID" value="MDA5193508.1"/>
    <property type="molecule type" value="Genomic_DNA"/>
</dbReference>